<feature type="compositionally biased region" description="Basic and acidic residues" evidence="7">
    <location>
        <begin position="447"/>
        <end position="463"/>
    </location>
</feature>
<feature type="compositionally biased region" description="Acidic residues" evidence="7">
    <location>
        <begin position="465"/>
        <end position="475"/>
    </location>
</feature>
<feature type="region of interest" description="Disordered" evidence="7">
    <location>
        <begin position="104"/>
        <end position="145"/>
    </location>
</feature>
<evidence type="ECO:0000259" key="8">
    <source>
        <dbReference type="SMART" id="SM00973"/>
    </source>
</evidence>
<dbReference type="InterPro" id="IPR027268">
    <property type="entry name" value="Peptidase_M4/M1_CTD_sf"/>
</dbReference>
<dbReference type="Gene3D" id="3.10.170.10">
    <property type="match status" value="1"/>
</dbReference>
<dbReference type="EMBL" id="LUKN01000044">
    <property type="protein sequence ID" value="OAR05895.1"/>
    <property type="molecule type" value="Genomic_DNA"/>
</dbReference>
<dbReference type="InterPro" id="IPR001570">
    <property type="entry name" value="Peptidase_M4_C_domain"/>
</dbReference>
<dbReference type="CDD" id="cd09597">
    <property type="entry name" value="M4_TLP"/>
    <property type="match status" value="1"/>
</dbReference>
<dbReference type="OMA" id="GFPLLHM"/>
<dbReference type="AlphaFoldDB" id="A0A179IU22"/>
<dbReference type="Pfam" id="PF02868">
    <property type="entry name" value="Peptidase_M4_C"/>
    <property type="match status" value="1"/>
</dbReference>
<dbReference type="GO" id="GO:0046872">
    <property type="term" value="F:metal ion binding"/>
    <property type="evidence" value="ECO:0007669"/>
    <property type="project" value="UniProtKB-KW"/>
</dbReference>
<feature type="region of interest" description="Disordered" evidence="7">
    <location>
        <begin position="406"/>
        <end position="501"/>
    </location>
</feature>
<evidence type="ECO:0000256" key="1">
    <source>
        <dbReference type="ARBA" id="ARBA00009388"/>
    </source>
</evidence>
<feature type="compositionally biased region" description="Basic and acidic residues" evidence="7">
    <location>
        <begin position="84"/>
        <end position="96"/>
    </location>
</feature>
<dbReference type="SUPFAM" id="SSF158702">
    <property type="entry name" value="Sec63 N-terminal domain-like"/>
    <property type="match status" value="1"/>
</dbReference>
<accession>A0A179IU22</accession>
<dbReference type="OrthoDB" id="5332336at2759"/>
<dbReference type="Pfam" id="PF01447">
    <property type="entry name" value="Peptidase_M4"/>
    <property type="match status" value="1"/>
</dbReference>
<evidence type="ECO:0000256" key="2">
    <source>
        <dbReference type="ARBA" id="ARBA00022670"/>
    </source>
</evidence>
<evidence type="ECO:0000313" key="9">
    <source>
        <dbReference type="EMBL" id="OAR05895.1"/>
    </source>
</evidence>
<feature type="domain" description="SEC63" evidence="8">
    <location>
        <begin position="498"/>
        <end position="826"/>
    </location>
</feature>
<dbReference type="Gene3D" id="1.10.390.10">
    <property type="entry name" value="Neutral Protease Domain 2"/>
    <property type="match status" value="1"/>
</dbReference>
<dbReference type="GO" id="GO:0006508">
    <property type="term" value="P:proteolysis"/>
    <property type="evidence" value="ECO:0007669"/>
    <property type="project" value="UniProtKB-KW"/>
</dbReference>
<evidence type="ECO:0000256" key="7">
    <source>
        <dbReference type="SAM" id="MobiDB-lite"/>
    </source>
</evidence>
<name>A0A179IU22_CORDF</name>
<dbReference type="InterPro" id="IPR052759">
    <property type="entry name" value="Metalloprotease_M4"/>
</dbReference>
<dbReference type="InterPro" id="IPR004179">
    <property type="entry name" value="Sec63-dom"/>
</dbReference>
<evidence type="ECO:0000313" key="10">
    <source>
        <dbReference type="Proteomes" id="UP000243081"/>
    </source>
</evidence>
<dbReference type="Pfam" id="PF16485">
    <property type="entry name" value="PLN_propep"/>
    <property type="match status" value="1"/>
</dbReference>
<dbReference type="Proteomes" id="UP000243081">
    <property type="component" value="Unassembled WGS sequence"/>
</dbReference>
<dbReference type="PRINTS" id="PR00730">
    <property type="entry name" value="THERMOLYSIN"/>
</dbReference>
<dbReference type="SMART" id="SM00973">
    <property type="entry name" value="Sec63"/>
    <property type="match status" value="1"/>
</dbReference>
<dbReference type="PANTHER" id="PTHR43579:SF1">
    <property type="entry name" value="NEUTRAL METALLOPROTEINASE"/>
    <property type="match status" value="1"/>
</dbReference>
<keyword evidence="10" id="KW-1185">Reference proteome</keyword>
<evidence type="ECO:0000256" key="5">
    <source>
        <dbReference type="ARBA" id="ARBA00022833"/>
    </source>
</evidence>
<dbReference type="PANTHER" id="PTHR43579">
    <property type="match status" value="1"/>
</dbReference>
<feature type="compositionally biased region" description="Polar residues" evidence="7">
    <location>
        <begin position="104"/>
        <end position="122"/>
    </location>
</feature>
<dbReference type="InterPro" id="IPR023612">
    <property type="entry name" value="Peptidase_M4"/>
</dbReference>
<keyword evidence="6" id="KW-0482">Metalloprotease</keyword>
<dbReference type="InterPro" id="IPR013856">
    <property type="entry name" value="Peptidase_M4_domain"/>
</dbReference>
<feature type="compositionally biased region" description="Acidic residues" evidence="7">
    <location>
        <begin position="407"/>
        <end position="431"/>
    </location>
</feature>
<dbReference type="SUPFAM" id="SSF55486">
    <property type="entry name" value="Metalloproteases ('zincins'), catalytic domain"/>
    <property type="match status" value="1"/>
</dbReference>
<feature type="compositionally biased region" description="Basic and acidic residues" evidence="7">
    <location>
        <begin position="476"/>
        <end position="500"/>
    </location>
</feature>
<keyword evidence="3" id="KW-0479">Metal-binding</keyword>
<dbReference type="Gene3D" id="1.10.3380.10">
    <property type="entry name" value="Sec63 N-terminal domain-like domain"/>
    <property type="match status" value="1"/>
</dbReference>
<dbReference type="InterPro" id="IPR032475">
    <property type="entry name" value="Protealysin_N_PP"/>
</dbReference>
<feature type="region of interest" description="Disordered" evidence="7">
    <location>
        <begin position="77"/>
        <end position="96"/>
    </location>
</feature>
<sequence>MCDQRCYIVPPHLLQAIANSTSNPEKVRETAKASLLAREKVSVARKELFATLSQPRGYTGQQQRHQIVPPHVFRDISDAEVNDEGTRSRAKDNLEHTESVIAQYKSSQGTEQDAQSLSTQAKPTKETRRAVYDAQNTSDESSLPGKLVRDEGQEAVKDKAVNEAFDNVGATLKFYKEKFQWISIDNRNADVVSSVHFGEAYENAFWDPSVRQMVFGDGGDFLNNFTASVDVIGHELTHAITEHTSPLDYQGQPGALNEHISDVFGIMVKQMVQNEQSDAADWLIGEDCLLPGVKGLALRSMKDPGTAYDDPRFGKDPQVANMKDFKDMYEDNGGVHIYSGIPNKAFHLVATAFGGYSWEKAGQIWWKAMNSGRIPARCTFLQFADVTVDMAEADFKAGKIVRKAWEDVGEDPDGDDGGEGDDDDDDDDGDNNGDNGGDNGGDDGKDDGDCGNKKDDGKGKGGDSCDNDDENDGDKDDDKGDDKDNGDCGKGKGGGKDGKARYHLAPPTFANICKIGTQPERSAIFRTSCTAIEFQTFAIRPAERSWLRHINEHTCIPYPICEPLTEPWHKVSLLVQIDLSRQPWPTKITQATRKELHGDLMRIYRVFDRVLRCIIDVLGQRNDGRGVSVGLDVLRSLHAKVWEGSGGSGSGTELLQIDGIGAARLKKLGEAGVQTIRRLASLECYHIERLMSRNPPYGQTLLRQVAGFPLLTLAVESLGEDMRPSEGVNGLWIVRVVMGYENQALPVWKGKTPWISCVMESRDEKDMGRLVWFWRGSVKRLEGDGGRGGRGKEVVVGVTGYQGCKLRVTLACEVLVGTIVQKDFEL</sequence>
<evidence type="ECO:0000256" key="6">
    <source>
        <dbReference type="ARBA" id="ARBA00023049"/>
    </source>
</evidence>
<reference evidence="9 10" key="1">
    <citation type="submission" date="2016-03" db="EMBL/GenBank/DDBJ databases">
        <title>Fine-scale spatial genetic structure of a fungal parasite of coffee scale insects.</title>
        <authorList>
            <person name="Jackson D."/>
            <person name="Zemenick K.A."/>
            <person name="Malloure B."/>
            <person name="Quandt C.A."/>
            <person name="James T.Y."/>
        </authorList>
    </citation>
    <scope>NUCLEOTIDE SEQUENCE [LARGE SCALE GENOMIC DNA]</scope>
    <source>
        <strain evidence="9 10">UM487</strain>
    </source>
</reference>
<evidence type="ECO:0000256" key="4">
    <source>
        <dbReference type="ARBA" id="ARBA00022801"/>
    </source>
</evidence>
<dbReference type="Pfam" id="PF02889">
    <property type="entry name" value="Sec63"/>
    <property type="match status" value="1"/>
</dbReference>
<evidence type="ECO:0000256" key="3">
    <source>
        <dbReference type="ARBA" id="ARBA00022723"/>
    </source>
</evidence>
<dbReference type="GO" id="GO:0004222">
    <property type="term" value="F:metalloendopeptidase activity"/>
    <property type="evidence" value="ECO:0007669"/>
    <property type="project" value="InterPro"/>
</dbReference>
<keyword evidence="5" id="KW-0862">Zinc</keyword>
<protein>
    <recommendedName>
        <fullName evidence="8">SEC63 domain-containing protein</fullName>
    </recommendedName>
</protein>
<comment type="caution">
    <text evidence="9">The sequence shown here is derived from an EMBL/GenBank/DDBJ whole genome shotgun (WGS) entry which is preliminary data.</text>
</comment>
<gene>
    <name evidence="9" type="ORF">LLEC1_04415</name>
</gene>
<keyword evidence="2" id="KW-0645">Protease</keyword>
<proteinExistence type="inferred from homology"/>
<keyword evidence="4" id="KW-0378">Hydrolase</keyword>
<organism evidence="9 10">
    <name type="scientific">Cordyceps confragosa</name>
    <name type="common">Lecanicillium lecanii</name>
    <dbReference type="NCBI Taxonomy" id="2714763"/>
    <lineage>
        <taxon>Eukaryota</taxon>
        <taxon>Fungi</taxon>
        <taxon>Dikarya</taxon>
        <taxon>Ascomycota</taxon>
        <taxon>Pezizomycotina</taxon>
        <taxon>Sordariomycetes</taxon>
        <taxon>Hypocreomycetidae</taxon>
        <taxon>Hypocreales</taxon>
        <taxon>Cordycipitaceae</taxon>
        <taxon>Akanthomyces</taxon>
    </lineage>
</organism>
<comment type="similarity">
    <text evidence="1">Belongs to the peptidase M4 family.</text>
</comment>